<organism evidence="3 4">
    <name type="scientific">Brachybacterium massiliense</name>
    <dbReference type="NCBI Taxonomy" id="1755098"/>
    <lineage>
        <taxon>Bacteria</taxon>
        <taxon>Bacillati</taxon>
        <taxon>Actinomycetota</taxon>
        <taxon>Actinomycetes</taxon>
        <taxon>Micrococcales</taxon>
        <taxon>Dermabacteraceae</taxon>
        <taxon>Brachybacterium</taxon>
    </lineage>
</organism>
<sequence>MSPVPPRTAVRPVVLALAPTAPGISRDTATPCLELLGGSRLIDRLLGTLGDLDLPAPLVVTHREAAPQLRGVLDRSLSVLSVDGGRREALRTALAHTREELLLVHDAERALTPSSVITETLSALDDETDAVVPVIALTDSVKEVRPEGLRNIDRSTLAGMQSPRLLRRAVLEHAVSQGSSEAAGAAAGPERFDEVLAALEQGGRVRTVPGSHAGFAVLDRLSLWQAQISLGLDRDTSHRHGISRRA</sequence>
<gene>
    <name evidence="3" type="ORF">K8V81_05210</name>
</gene>
<dbReference type="Pfam" id="PF01128">
    <property type="entry name" value="IspD"/>
    <property type="match status" value="1"/>
</dbReference>
<dbReference type="SUPFAM" id="SSF53448">
    <property type="entry name" value="Nucleotide-diphospho-sugar transferases"/>
    <property type="match status" value="1"/>
</dbReference>
<keyword evidence="2 3" id="KW-0548">Nucleotidyltransferase</keyword>
<reference evidence="3" key="2">
    <citation type="submission" date="2021-09" db="EMBL/GenBank/DDBJ databases">
        <authorList>
            <person name="Gilroy R."/>
        </authorList>
    </citation>
    <scope>NUCLEOTIDE SEQUENCE</scope>
    <source>
        <strain evidence="3">ChiGjej5B5-22894</strain>
    </source>
</reference>
<dbReference type="Gene3D" id="3.90.550.10">
    <property type="entry name" value="Spore Coat Polysaccharide Biosynthesis Protein SpsA, Chain A"/>
    <property type="match status" value="1"/>
</dbReference>
<dbReference type="Proteomes" id="UP000742460">
    <property type="component" value="Unassembled WGS sequence"/>
</dbReference>
<evidence type="ECO:0000256" key="1">
    <source>
        <dbReference type="ARBA" id="ARBA00022679"/>
    </source>
</evidence>
<dbReference type="EMBL" id="DYUE01000131">
    <property type="protein sequence ID" value="HJG91105.1"/>
    <property type="molecule type" value="Genomic_DNA"/>
</dbReference>
<dbReference type="InterPro" id="IPR034683">
    <property type="entry name" value="IspD/TarI"/>
</dbReference>
<dbReference type="AlphaFoldDB" id="A0A921MVD0"/>
<accession>A0A921MVD0</accession>
<reference evidence="3" key="1">
    <citation type="journal article" date="2021" name="PeerJ">
        <title>Extensive microbial diversity within the chicken gut microbiome revealed by metagenomics and culture.</title>
        <authorList>
            <person name="Gilroy R."/>
            <person name="Ravi A."/>
            <person name="Getino M."/>
            <person name="Pursley I."/>
            <person name="Horton D.L."/>
            <person name="Alikhan N.F."/>
            <person name="Baker D."/>
            <person name="Gharbi K."/>
            <person name="Hall N."/>
            <person name="Watson M."/>
            <person name="Adriaenssens E.M."/>
            <person name="Foster-Nyarko E."/>
            <person name="Jarju S."/>
            <person name="Secka A."/>
            <person name="Antonio M."/>
            <person name="Oren A."/>
            <person name="Chaudhuri R.R."/>
            <person name="La Ragione R."/>
            <person name="Hildebrand F."/>
            <person name="Pallen M.J."/>
        </authorList>
    </citation>
    <scope>NUCLEOTIDE SEQUENCE</scope>
    <source>
        <strain evidence="3">ChiGjej5B5-22894</strain>
    </source>
</reference>
<protein>
    <submittedName>
        <fullName evidence="3">2-C-methyl-D-erythritol 4-phosphate cytidylyltransferase</fullName>
    </submittedName>
</protein>
<dbReference type="GO" id="GO:0070567">
    <property type="term" value="F:cytidylyltransferase activity"/>
    <property type="evidence" value="ECO:0007669"/>
    <property type="project" value="InterPro"/>
</dbReference>
<evidence type="ECO:0000313" key="3">
    <source>
        <dbReference type="EMBL" id="HJG91105.1"/>
    </source>
</evidence>
<keyword evidence="1" id="KW-0808">Transferase</keyword>
<evidence type="ECO:0000256" key="2">
    <source>
        <dbReference type="ARBA" id="ARBA00022695"/>
    </source>
</evidence>
<evidence type="ECO:0000313" key="4">
    <source>
        <dbReference type="Proteomes" id="UP000742460"/>
    </source>
</evidence>
<comment type="caution">
    <text evidence="3">The sequence shown here is derived from an EMBL/GenBank/DDBJ whole genome shotgun (WGS) entry which is preliminary data.</text>
</comment>
<name>A0A921MVD0_9MICO</name>
<proteinExistence type="predicted"/>
<dbReference type="InterPro" id="IPR029044">
    <property type="entry name" value="Nucleotide-diphossugar_trans"/>
</dbReference>